<dbReference type="Proteomes" id="UP000261600">
    <property type="component" value="Unplaced"/>
</dbReference>
<organism evidence="2 3">
    <name type="scientific">Monopterus albus</name>
    <name type="common">Swamp eel</name>
    <dbReference type="NCBI Taxonomy" id="43700"/>
    <lineage>
        <taxon>Eukaryota</taxon>
        <taxon>Metazoa</taxon>
        <taxon>Chordata</taxon>
        <taxon>Craniata</taxon>
        <taxon>Vertebrata</taxon>
        <taxon>Euteleostomi</taxon>
        <taxon>Actinopterygii</taxon>
        <taxon>Neopterygii</taxon>
        <taxon>Teleostei</taxon>
        <taxon>Neoteleostei</taxon>
        <taxon>Acanthomorphata</taxon>
        <taxon>Anabantaria</taxon>
        <taxon>Synbranchiformes</taxon>
        <taxon>Synbranchidae</taxon>
        <taxon>Monopterus</taxon>
    </lineage>
</organism>
<dbReference type="Ensembl" id="ENSMALT00000007398.1">
    <property type="protein sequence ID" value="ENSMALP00000007248.1"/>
    <property type="gene ID" value="ENSMALG00000005172.1"/>
</dbReference>
<accession>A0A3Q3IQB9</accession>
<dbReference type="STRING" id="43700.ENSMALP00000007248"/>
<keyword evidence="3" id="KW-1185">Reference proteome</keyword>
<evidence type="ECO:0000313" key="2">
    <source>
        <dbReference type="Ensembl" id="ENSMALP00000007248.1"/>
    </source>
</evidence>
<evidence type="ECO:0008006" key="4">
    <source>
        <dbReference type="Google" id="ProtNLM"/>
    </source>
</evidence>
<evidence type="ECO:0000256" key="1">
    <source>
        <dbReference type="ARBA" id="ARBA00022737"/>
    </source>
</evidence>
<name>A0A3Q3IQB9_MONAL</name>
<dbReference type="AlphaFoldDB" id="A0A3Q3IQB9"/>
<evidence type="ECO:0000313" key="3">
    <source>
        <dbReference type="Proteomes" id="UP000261600"/>
    </source>
</evidence>
<keyword evidence="1" id="KW-0677">Repeat</keyword>
<reference evidence="2" key="2">
    <citation type="submission" date="2025-09" db="UniProtKB">
        <authorList>
            <consortium name="Ensembl"/>
        </authorList>
    </citation>
    <scope>IDENTIFICATION</scope>
</reference>
<dbReference type="PANTHER" id="PTHR23049">
    <property type="entry name" value="MYOSIN REGULATORY LIGHT CHAIN 2"/>
    <property type="match status" value="1"/>
</dbReference>
<proteinExistence type="predicted"/>
<reference evidence="2" key="1">
    <citation type="submission" date="2025-08" db="UniProtKB">
        <authorList>
            <consortium name="Ensembl"/>
        </authorList>
    </citation>
    <scope>IDENTIFICATION</scope>
</reference>
<protein>
    <recommendedName>
        <fullName evidence="4">EF-hand domain-containing protein</fullName>
    </recommendedName>
</protein>
<dbReference type="InterPro" id="IPR050403">
    <property type="entry name" value="Myosin_RLC"/>
</dbReference>
<sequence>MLREATGPINFTMFLKLFGEKLHGEPPPPICMLRLKWSLTCCSWVFLWSQRCSSHRQVKQMFQSSNIDAAGNLDYKSLCYIITHWEEQEE</sequence>